<proteinExistence type="predicted"/>
<feature type="region of interest" description="Disordered" evidence="1">
    <location>
        <begin position="488"/>
        <end position="516"/>
    </location>
</feature>
<feature type="compositionally biased region" description="Polar residues" evidence="1">
    <location>
        <begin position="268"/>
        <end position="277"/>
    </location>
</feature>
<feature type="region of interest" description="Disordered" evidence="1">
    <location>
        <begin position="108"/>
        <end position="131"/>
    </location>
</feature>
<reference evidence="2 3" key="1">
    <citation type="submission" date="2018-02" db="EMBL/GenBank/DDBJ databases">
        <title>Draft genome of wild Prunus yedoensis var. nudiflora.</title>
        <authorList>
            <person name="Baek S."/>
            <person name="Kim J.-H."/>
            <person name="Choi K."/>
            <person name="Kim G.-B."/>
            <person name="Cho A."/>
            <person name="Jang H."/>
            <person name="Shin C.-H."/>
            <person name="Yu H.-J."/>
            <person name="Mun J.-H."/>
        </authorList>
    </citation>
    <scope>NUCLEOTIDE SEQUENCE [LARGE SCALE GENOMIC DNA]</scope>
    <source>
        <strain evidence="3">cv. Jeju island</strain>
        <tissue evidence="2">Leaf</tissue>
    </source>
</reference>
<organism evidence="2 3">
    <name type="scientific">Prunus yedoensis var. nudiflora</name>
    <dbReference type="NCBI Taxonomy" id="2094558"/>
    <lineage>
        <taxon>Eukaryota</taxon>
        <taxon>Viridiplantae</taxon>
        <taxon>Streptophyta</taxon>
        <taxon>Embryophyta</taxon>
        <taxon>Tracheophyta</taxon>
        <taxon>Spermatophyta</taxon>
        <taxon>Magnoliopsida</taxon>
        <taxon>eudicotyledons</taxon>
        <taxon>Gunneridae</taxon>
        <taxon>Pentapetalae</taxon>
        <taxon>rosids</taxon>
        <taxon>fabids</taxon>
        <taxon>Rosales</taxon>
        <taxon>Rosaceae</taxon>
        <taxon>Amygdaloideae</taxon>
        <taxon>Amygdaleae</taxon>
        <taxon>Prunus</taxon>
    </lineage>
</organism>
<dbReference type="PANTHER" id="PTHR15204:SF5">
    <property type="entry name" value="LARGE PROLINE-RICH PROTEIN BAG6 ISOFORM X1"/>
    <property type="match status" value="1"/>
</dbReference>
<dbReference type="PANTHER" id="PTHR15204">
    <property type="entry name" value="LARGE PROLINE-RICH PROTEIN BAG6"/>
    <property type="match status" value="1"/>
</dbReference>
<feature type="compositionally biased region" description="Polar residues" evidence="1">
    <location>
        <begin position="196"/>
        <end position="210"/>
    </location>
</feature>
<feature type="compositionally biased region" description="Basic and acidic residues" evidence="1">
    <location>
        <begin position="278"/>
        <end position="297"/>
    </location>
</feature>
<dbReference type="Proteomes" id="UP000250321">
    <property type="component" value="Unassembled WGS sequence"/>
</dbReference>
<feature type="compositionally biased region" description="Polar residues" evidence="1">
    <location>
        <begin position="150"/>
        <end position="159"/>
    </location>
</feature>
<dbReference type="GO" id="GO:0031593">
    <property type="term" value="F:polyubiquitin modification-dependent protein binding"/>
    <property type="evidence" value="ECO:0007669"/>
    <property type="project" value="TreeGrafter"/>
</dbReference>
<comment type="caution">
    <text evidence="2">The sequence shown here is derived from an EMBL/GenBank/DDBJ whole genome shotgun (WGS) entry which is preliminary data.</text>
</comment>
<dbReference type="STRING" id="2094558.A0A314XPE5"/>
<feature type="compositionally biased region" description="Low complexity" evidence="1">
    <location>
        <begin position="335"/>
        <end position="348"/>
    </location>
</feature>
<sequence length="593" mass="61929">MQVGLAMQHLGALFLELGRTIWTLRLGQSPGEAVVNAGPAVYISPSGPNPIMVQPFPLQTSTMFGGSVPQSNPMTFGPVGVGSAPRNVNIHIHAGTSLAPIVSAVGARGSNGEGMPREHRNGSGSRDSGARVLPLRNVMAATMPTSQTGIAVSGVSQPGLSASQPPSDSSLSSIVSELNSHIRNFVGNMQGEDAVQSGQEVPNVQSSSVGFESRNDAGSERPSTAFVDVAGQSSVQLPGCASEGGGQKDSGSVPTLKDDSRFPAVGPLSSSSGQNTLARKDEKESGPQSSEKHDMTEGTKAVPLGLGLGILDRKRQGRQQKPKNGDGGMTSAPINQNQQVTGGQQVLQSLASRGSAVSRMNTGDAPARQTAPAIGQVRDGRTLGAQGSVDQVDMGSVMSQVLRSPALNGLLAGVSEQTGVGSPDALRNMLQNFTQSPQMRNAVNQIAEQVDSQDIGNMFAGGQGGGIDLSRMFQQMMPIVSRALGAGVSQPNPVLEPESHPPYNERSLSRDDNVPNPEINLQEVVQRIGNLNAPGDVFHAVVENAVELSGRVGGPQELVDELCRDDGLSREYVEILQRDIRRRLEGNSGQDKC</sequence>
<keyword evidence="3" id="KW-1185">Reference proteome</keyword>
<dbReference type="GO" id="GO:0071818">
    <property type="term" value="C:BAT3 complex"/>
    <property type="evidence" value="ECO:0007669"/>
    <property type="project" value="TreeGrafter"/>
</dbReference>
<feature type="region of interest" description="Disordered" evidence="1">
    <location>
        <begin position="236"/>
        <end position="373"/>
    </location>
</feature>
<feature type="compositionally biased region" description="Low complexity" evidence="1">
    <location>
        <begin position="160"/>
        <end position="173"/>
    </location>
</feature>
<name>A0A314XPE5_PRUYE</name>
<evidence type="ECO:0000256" key="1">
    <source>
        <dbReference type="SAM" id="MobiDB-lite"/>
    </source>
</evidence>
<dbReference type="GO" id="GO:0051787">
    <property type="term" value="F:misfolded protein binding"/>
    <property type="evidence" value="ECO:0007669"/>
    <property type="project" value="TreeGrafter"/>
</dbReference>
<accession>A0A314XPE5</accession>
<dbReference type="GO" id="GO:0036503">
    <property type="term" value="P:ERAD pathway"/>
    <property type="evidence" value="ECO:0007669"/>
    <property type="project" value="TreeGrafter"/>
</dbReference>
<dbReference type="OrthoDB" id="267397at2759"/>
<evidence type="ECO:0000313" key="3">
    <source>
        <dbReference type="Proteomes" id="UP000250321"/>
    </source>
</evidence>
<feature type="region of interest" description="Disordered" evidence="1">
    <location>
        <begin position="150"/>
        <end position="173"/>
    </location>
</feature>
<protein>
    <submittedName>
        <fullName evidence="2">Large proline-rich protein BAG6 isoform X1</fullName>
    </submittedName>
</protein>
<dbReference type="EMBL" id="PJQY01002169">
    <property type="protein sequence ID" value="PQP95872.1"/>
    <property type="molecule type" value="Genomic_DNA"/>
</dbReference>
<feature type="region of interest" description="Disordered" evidence="1">
    <location>
        <begin position="194"/>
        <end position="222"/>
    </location>
</feature>
<evidence type="ECO:0000313" key="2">
    <source>
        <dbReference type="EMBL" id="PQP95872.1"/>
    </source>
</evidence>
<dbReference type="AlphaFoldDB" id="A0A314XPE5"/>
<gene>
    <name evidence="2" type="ORF">Pyn_30003</name>
</gene>